<evidence type="ECO:0000256" key="1">
    <source>
        <dbReference type="ARBA" id="ARBA00009497"/>
    </source>
</evidence>
<reference evidence="4 5" key="1">
    <citation type="submission" date="2016-10" db="EMBL/GenBank/DDBJ databases">
        <authorList>
            <person name="de Groot N.N."/>
        </authorList>
    </citation>
    <scope>NUCLEOTIDE SEQUENCE [LARGE SCALE GENOMIC DNA]</scope>
    <source>
        <strain evidence="4 5">DSM 19981</strain>
    </source>
</reference>
<dbReference type="InterPro" id="IPR012347">
    <property type="entry name" value="Ferritin-like"/>
</dbReference>
<dbReference type="InterPro" id="IPR008331">
    <property type="entry name" value="Ferritin_DPS_dom"/>
</dbReference>
<dbReference type="InterPro" id="IPR023188">
    <property type="entry name" value="DPS_DNA-bd_CS"/>
</dbReference>
<name>A0A1I3ZQ71_9PROT</name>
<dbReference type="NCBIfam" id="NF006975">
    <property type="entry name" value="PRK09448.1"/>
    <property type="match status" value="1"/>
</dbReference>
<keyword evidence="5" id="KW-1185">Reference proteome</keyword>
<accession>A0A1I3ZQ71</accession>
<feature type="domain" description="Ferritin/DPS" evidence="3">
    <location>
        <begin position="26"/>
        <end position="161"/>
    </location>
</feature>
<dbReference type="AlphaFoldDB" id="A0A1I3ZQ71"/>
<dbReference type="PRINTS" id="PR01346">
    <property type="entry name" value="HELNAPAPROT"/>
</dbReference>
<keyword evidence="4" id="KW-0238">DNA-binding</keyword>
<evidence type="ECO:0000313" key="4">
    <source>
        <dbReference type="EMBL" id="SFK46040.1"/>
    </source>
</evidence>
<dbReference type="OrthoDB" id="9797687at2"/>
<dbReference type="Proteomes" id="UP000199473">
    <property type="component" value="Unassembled WGS sequence"/>
</dbReference>
<dbReference type="SUPFAM" id="SSF47240">
    <property type="entry name" value="Ferritin-like"/>
    <property type="match status" value="1"/>
</dbReference>
<organism evidence="4 5">
    <name type="scientific">Falsiroseomonas stagni DSM 19981</name>
    <dbReference type="NCBI Taxonomy" id="1123062"/>
    <lineage>
        <taxon>Bacteria</taxon>
        <taxon>Pseudomonadati</taxon>
        <taxon>Pseudomonadota</taxon>
        <taxon>Alphaproteobacteria</taxon>
        <taxon>Acetobacterales</taxon>
        <taxon>Roseomonadaceae</taxon>
        <taxon>Falsiroseomonas</taxon>
    </lineage>
</organism>
<dbReference type="Pfam" id="PF00210">
    <property type="entry name" value="Ferritin"/>
    <property type="match status" value="1"/>
</dbReference>
<comment type="similarity">
    <text evidence="1 2">Belongs to the Dps family.</text>
</comment>
<dbReference type="RefSeq" id="WP_092958891.1">
    <property type="nucleotide sequence ID" value="NZ_FOSQ01000002.1"/>
</dbReference>
<dbReference type="GO" id="GO:0016722">
    <property type="term" value="F:oxidoreductase activity, acting on metal ions"/>
    <property type="evidence" value="ECO:0007669"/>
    <property type="project" value="InterPro"/>
</dbReference>
<dbReference type="InterPro" id="IPR009078">
    <property type="entry name" value="Ferritin-like_SF"/>
</dbReference>
<dbReference type="STRING" id="1123062.SAMN02745775_102644"/>
<dbReference type="Gene3D" id="1.20.1260.10">
    <property type="match status" value="1"/>
</dbReference>
<dbReference type="GO" id="GO:0008199">
    <property type="term" value="F:ferric iron binding"/>
    <property type="evidence" value="ECO:0007669"/>
    <property type="project" value="InterPro"/>
</dbReference>
<dbReference type="PROSITE" id="PS00818">
    <property type="entry name" value="DPS_1"/>
    <property type="match status" value="1"/>
</dbReference>
<dbReference type="InterPro" id="IPR002177">
    <property type="entry name" value="DPS_DNA-bd"/>
</dbReference>
<dbReference type="PROSITE" id="PS00819">
    <property type="entry name" value="DPS_2"/>
    <property type="match status" value="1"/>
</dbReference>
<dbReference type="PIRSF" id="PIRSF005900">
    <property type="entry name" value="Dps"/>
    <property type="match status" value="1"/>
</dbReference>
<dbReference type="CDD" id="cd01043">
    <property type="entry name" value="DPS"/>
    <property type="match status" value="1"/>
</dbReference>
<dbReference type="PANTHER" id="PTHR42932">
    <property type="entry name" value="GENERAL STRESS PROTEIN 20U"/>
    <property type="match status" value="1"/>
</dbReference>
<dbReference type="GO" id="GO:0003677">
    <property type="term" value="F:DNA binding"/>
    <property type="evidence" value="ECO:0007669"/>
    <property type="project" value="UniProtKB-KW"/>
</dbReference>
<protein>
    <submittedName>
        <fullName evidence="4">Starvation-inducible DNA-binding protein</fullName>
    </submittedName>
</protein>
<evidence type="ECO:0000313" key="5">
    <source>
        <dbReference type="Proteomes" id="UP000199473"/>
    </source>
</evidence>
<dbReference type="EMBL" id="FOSQ01000002">
    <property type="protein sequence ID" value="SFK46040.1"/>
    <property type="molecule type" value="Genomic_DNA"/>
</dbReference>
<gene>
    <name evidence="4" type="ORF">SAMN02745775_102644</name>
</gene>
<sequence>MPKTASKTANRNDLKDNAKQTSIGVLSACLTDSIDLYNTTRHAHWNVKGPHFHALHIMFEEFYGTLEKDIDEVAERLVQLGGTAMGTSQSVAGSTRLPPYPADIKAGMDHLNALLDRYSAVAKAVREGIDEADEAGDADTADLLTAVSRNIDKAVWMMEATATPTGER</sequence>
<evidence type="ECO:0000256" key="2">
    <source>
        <dbReference type="RuleBase" id="RU003875"/>
    </source>
</evidence>
<dbReference type="PANTHER" id="PTHR42932:SF3">
    <property type="entry name" value="DNA PROTECTION DURING STARVATION PROTEIN"/>
    <property type="match status" value="1"/>
</dbReference>
<proteinExistence type="inferred from homology"/>
<evidence type="ECO:0000259" key="3">
    <source>
        <dbReference type="Pfam" id="PF00210"/>
    </source>
</evidence>